<organism evidence="1 2">
    <name type="scientific">Lepagella muris</name>
    <dbReference type="NCBI Taxonomy" id="3032870"/>
    <lineage>
        <taxon>Bacteria</taxon>
        <taxon>Pseudomonadati</taxon>
        <taxon>Bacteroidota</taxon>
        <taxon>Bacteroidia</taxon>
        <taxon>Bacteroidales</taxon>
        <taxon>Muribaculaceae</taxon>
        <taxon>Lepagella</taxon>
    </lineage>
</organism>
<protein>
    <submittedName>
        <fullName evidence="1">Galactose mutarotase</fullName>
    </submittedName>
</protein>
<dbReference type="EMBL" id="SRYB01000007">
    <property type="protein sequence ID" value="TGY79300.1"/>
    <property type="molecule type" value="Genomic_DNA"/>
</dbReference>
<evidence type="ECO:0000313" key="2">
    <source>
        <dbReference type="Proteomes" id="UP000306319"/>
    </source>
</evidence>
<keyword evidence="2" id="KW-1185">Reference proteome</keyword>
<accession>A0AC61RKS7</accession>
<gene>
    <name evidence="1" type="ORF">E5331_06400</name>
</gene>
<evidence type="ECO:0000313" key="1">
    <source>
        <dbReference type="EMBL" id="TGY79300.1"/>
    </source>
</evidence>
<proteinExistence type="predicted"/>
<name>A0AC61RKS7_9BACT</name>
<reference evidence="1" key="1">
    <citation type="submission" date="2019-04" db="EMBL/GenBank/DDBJ databases">
        <title>Microbes associate with the intestines of laboratory mice.</title>
        <authorList>
            <person name="Navarre W."/>
            <person name="Wong E."/>
            <person name="Huang K."/>
            <person name="Tropini C."/>
            <person name="Ng K."/>
            <person name="Yu B."/>
        </authorList>
    </citation>
    <scope>NUCLEOTIDE SEQUENCE</scope>
    <source>
        <strain evidence="1">NM04_E33</strain>
    </source>
</reference>
<dbReference type="Proteomes" id="UP000306319">
    <property type="component" value="Unassembled WGS sequence"/>
</dbReference>
<comment type="caution">
    <text evidence="1">The sequence shown here is derived from an EMBL/GenBank/DDBJ whole genome shotgun (WGS) entry which is preliminary data.</text>
</comment>
<sequence>MKQLRIAAGIGALLALAACGSGNGNVQLTKSGLNPEKFKAEFKGDSTALFTLVNANGAEACITNFGGRLVSMMVPDKNGDFQDVVLGFDSIQAYFPENNLSDFGASIGRYANRINQGRFVIDGDTIQLPKNNFGHCLHGGGEMGDLGWQYRVYQAEQLNDSTLALTIVSPDGDNKFPGNLTATVTYTLRGDNALDIKYTATTDKPTIVNLTNHSYFNLSGDPTHPITDNLMQVVANGYTPVDSTYMTTGEIATVEGTPFDFRTARPVGEFIKDFSNQQIKNGNGYDHNFVLDNNGSIDNLAVQLYSPESGIVLDVYTNEPGMQVYSGNFLDGKVTGKKGIVYNQHAAICLESQHYPDSPNKPQWPSVRLNPGETYNSECIYKFSVK</sequence>